<dbReference type="PANTHER" id="PTHR43358">
    <property type="entry name" value="ALPHA/BETA-HYDROLASE"/>
    <property type="match status" value="1"/>
</dbReference>
<dbReference type="GO" id="GO:0008236">
    <property type="term" value="F:serine-type peptidase activity"/>
    <property type="evidence" value="ECO:0007669"/>
    <property type="project" value="InterPro"/>
</dbReference>
<accession>A0A6N7J1C9</accession>
<sequence>MSFHRKRVIMIWIFVIIAVLAAVFFILALGLASFVMTVKRQTLDEAFKWQSDHYDTSFYEKIDKTDYTVEGCNGYRLFVEFLKNPRPTTKYIIITHGHTDNRFGSLKYVPMYLELGFNCVIYDLRAHGVNDETNTTYGILEAKDLDLLIKDTRKRYPDITQLGLHGESLGSATTVTCMKYRPQVDFAVADCGFADLRNVLVQSVKLIHLPKFFVNIADVGIRIRYHYSIDEMRPIDALKDNEIPILFIHGEADNFILPSNSKRMAEATKGYSECHMIPKAEHAGSILMNPACYKKYVSDFLKNV</sequence>
<evidence type="ECO:0000259" key="2">
    <source>
        <dbReference type="Pfam" id="PF00326"/>
    </source>
</evidence>
<evidence type="ECO:0000313" key="3">
    <source>
        <dbReference type="EMBL" id="MQN02364.1"/>
    </source>
</evidence>
<evidence type="ECO:0000256" key="1">
    <source>
        <dbReference type="SAM" id="Phobius"/>
    </source>
</evidence>
<comment type="caution">
    <text evidence="3">The sequence shown here is derived from an EMBL/GenBank/DDBJ whole genome shotgun (WGS) entry which is preliminary data.</text>
</comment>
<gene>
    <name evidence="3" type="ORF">FRC54_10895</name>
</gene>
<dbReference type="InterPro" id="IPR001375">
    <property type="entry name" value="Peptidase_S9_cat"/>
</dbReference>
<dbReference type="GO" id="GO:0006508">
    <property type="term" value="P:proteolysis"/>
    <property type="evidence" value="ECO:0007669"/>
    <property type="project" value="InterPro"/>
</dbReference>
<dbReference type="InterPro" id="IPR029058">
    <property type="entry name" value="AB_hydrolase_fold"/>
</dbReference>
<protein>
    <submittedName>
        <fullName evidence="3">Prolyl oligopeptidase family serine peptidase</fullName>
    </submittedName>
</protein>
<keyword evidence="1" id="KW-0812">Transmembrane</keyword>
<keyword evidence="1" id="KW-0472">Membrane</keyword>
<feature type="domain" description="Peptidase S9 prolyl oligopeptidase catalytic" evidence="2">
    <location>
        <begin position="154"/>
        <end position="284"/>
    </location>
</feature>
<dbReference type="SUPFAM" id="SSF53474">
    <property type="entry name" value="alpha/beta-Hydrolases"/>
    <property type="match status" value="1"/>
</dbReference>
<keyword evidence="4" id="KW-1185">Reference proteome</keyword>
<dbReference type="EMBL" id="VOGC01000010">
    <property type="protein sequence ID" value="MQN02364.1"/>
    <property type="molecule type" value="Genomic_DNA"/>
</dbReference>
<proteinExistence type="predicted"/>
<name>A0A6N7J1C9_9FIRM</name>
<evidence type="ECO:0000313" key="4">
    <source>
        <dbReference type="Proteomes" id="UP000460257"/>
    </source>
</evidence>
<dbReference type="InterPro" id="IPR052920">
    <property type="entry name" value="DNA-binding_regulatory"/>
</dbReference>
<dbReference type="Pfam" id="PF00326">
    <property type="entry name" value="Peptidase_S9"/>
    <property type="match status" value="1"/>
</dbReference>
<dbReference type="Proteomes" id="UP000460257">
    <property type="component" value="Unassembled WGS sequence"/>
</dbReference>
<dbReference type="PANTHER" id="PTHR43358:SF4">
    <property type="entry name" value="ALPHA_BETA HYDROLASE FOLD-1 DOMAIN-CONTAINING PROTEIN"/>
    <property type="match status" value="1"/>
</dbReference>
<keyword evidence="1" id="KW-1133">Transmembrane helix</keyword>
<organism evidence="3 4">
    <name type="scientific">Candidatus Weimeria bifida</name>
    <dbReference type="NCBI Taxonomy" id="2599074"/>
    <lineage>
        <taxon>Bacteria</taxon>
        <taxon>Bacillati</taxon>
        <taxon>Bacillota</taxon>
        <taxon>Clostridia</taxon>
        <taxon>Lachnospirales</taxon>
        <taxon>Lachnospiraceae</taxon>
        <taxon>Candidatus Weimeria</taxon>
    </lineage>
</organism>
<dbReference type="AlphaFoldDB" id="A0A6N7J1C9"/>
<dbReference type="Gene3D" id="3.40.50.1820">
    <property type="entry name" value="alpha/beta hydrolase"/>
    <property type="match status" value="1"/>
</dbReference>
<reference evidence="3" key="1">
    <citation type="journal article" date="2020" name="Appl. Environ. Microbiol.">
        <title>Medium-Chain Fatty Acid Synthesis by 'Candidatus Weimeria bifida' gen. nov., sp. nov., and 'Candidatus Pseudoramibacter fermentans' sp. nov.</title>
        <authorList>
            <person name="Scarborough M.J."/>
            <person name="Myers K.S."/>
            <person name="Donohue T.J."/>
            <person name="Noguera D.R."/>
        </authorList>
    </citation>
    <scope>NUCLEOTIDE SEQUENCE</scope>
    <source>
        <strain evidence="3">LCO1.1</strain>
    </source>
</reference>
<feature type="transmembrane region" description="Helical" evidence="1">
    <location>
        <begin position="12"/>
        <end position="36"/>
    </location>
</feature>